<comment type="caution">
    <text evidence="1">The sequence shown here is derived from an EMBL/GenBank/DDBJ whole genome shotgun (WGS) entry which is preliminary data.</text>
</comment>
<name>A0ABV5U3N9_9PSEU</name>
<keyword evidence="1" id="KW-0223">Dioxygenase</keyword>
<reference evidence="1 2" key="1">
    <citation type="submission" date="2024-09" db="EMBL/GenBank/DDBJ databases">
        <authorList>
            <person name="Sun Q."/>
            <person name="Mori K."/>
        </authorList>
    </citation>
    <scope>NUCLEOTIDE SEQUENCE [LARGE SCALE GENOMIC DNA]</scope>
    <source>
        <strain evidence="1 2">JCM 13852</strain>
    </source>
</reference>
<dbReference type="InterPro" id="IPR018724">
    <property type="entry name" value="2OG-Fe_dioxygenase"/>
</dbReference>
<gene>
    <name evidence="1" type="ORF">ACFFTO_17545</name>
</gene>
<dbReference type="EMBL" id="JBHMBK010000012">
    <property type="protein sequence ID" value="MFB9686003.1"/>
    <property type="molecule type" value="Genomic_DNA"/>
</dbReference>
<dbReference type="Gene3D" id="2.60.120.620">
    <property type="entry name" value="q2cbj1_9rhob like domain"/>
    <property type="match status" value="1"/>
</dbReference>
<accession>A0ABV5U3N9</accession>
<protein>
    <submittedName>
        <fullName evidence="1">2OG-Fe dioxygenase family protein</fullName>
    </submittedName>
</protein>
<keyword evidence="2" id="KW-1185">Reference proteome</keyword>
<proteinExistence type="predicted"/>
<dbReference type="RefSeq" id="WP_378194466.1">
    <property type="nucleotide sequence ID" value="NZ_JBHMBK010000012.1"/>
</dbReference>
<evidence type="ECO:0000313" key="2">
    <source>
        <dbReference type="Proteomes" id="UP001589535"/>
    </source>
</evidence>
<dbReference type="Proteomes" id="UP001589535">
    <property type="component" value="Unassembled WGS sequence"/>
</dbReference>
<organism evidence="1 2">
    <name type="scientific">Amycolatopsis plumensis</name>
    <dbReference type="NCBI Taxonomy" id="236508"/>
    <lineage>
        <taxon>Bacteria</taxon>
        <taxon>Bacillati</taxon>
        <taxon>Actinomycetota</taxon>
        <taxon>Actinomycetes</taxon>
        <taxon>Pseudonocardiales</taxon>
        <taxon>Pseudonocardiaceae</taxon>
        <taxon>Amycolatopsis</taxon>
    </lineage>
</organism>
<sequence>MTELSTDVAPDPHQPPIYCEIDPGVELRRRGYAVVPGVRIRLSPKLRDSFRRFAATWDRLQPDSYVLTSQVRSAYRLRRYGHYLVPSSGTDIQVLGNRDYYQQKSANPLFGGIRRQFAGLTRDAQRNPFLLALLRHATTQITTAADAPEPSWLVDVHQIRILGTADQPGAPAPEGPHQDGLEFISVHLIARDNAAGGRTSLYRGAEQLVTAELTRPLDSVFVNDTQLSHYTEPITPAAGGTAVRDALLLGFRTAS</sequence>
<keyword evidence="1" id="KW-0560">Oxidoreductase</keyword>
<evidence type="ECO:0000313" key="1">
    <source>
        <dbReference type="EMBL" id="MFB9686003.1"/>
    </source>
</evidence>
<dbReference type="Pfam" id="PF10014">
    <property type="entry name" value="2OG-Fe_Oxy_2"/>
    <property type="match status" value="1"/>
</dbReference>
<dbReference type="GO" id="GO:0051213">
    <property type="term" value="F:dioxygenase activity"/>
    <property type="evidence" value="ECO:0007669"/>
    <property type="project" value="UniProtKB-KW"/>
</dbReference>